<dbReference type="InterPro" id="IPR018035">
    <property type="entry name" value="Flagellar_FliH/T3SS_HrpE"/>
</dbReference>
<evidence type="ECO:0000256" key="5">
    <source>
        <dbReference type="ARBA" id="ARBA00022795"/>
    </source>
</evidence>
<reference evidence="9 10" key="1">
    <citation type="submission" date="2015-05" db="EMBL/GenBank/DDBJ databases">
        <title>Genome sequencing and analysis of members of genus Stenotrophomonas.</title>
        <authorList>
            <person name="Patil P.P."/>
            <person name="Midha S."/>
            <person name="Patil P.B."/>
        </authorList>
    </citation>
    <scope>NUCLEOTIDE SEQUENCE [LARGE SCALE GENOMIC DNA]</scope>
    <source>
        <strain evidence="9 10">DSM 18929</strain>
    </source>
</reference>
<evidence type="ECO:0000256" key="7">
    <source>
        <dbReference type="ARBA" id="ARBA00023225"/>
    </source>
</evidence>
<evidence type="ECO:0000313" key="10">
    <source>
        <dbReference type="Proteomes" id="UP000050864"/>
    </source>
</evidence>
<dbReference type="PATRIC" id="fig|405444.3.peg.2077"/>
<gene>
    <name evidence="9" type="ORF">ABB26_14860</name>
</gene>
<dbReference type="Proteomes" id="UP000050864">
    <property type="component" value="Unassembled WGS sequence"/>
</dbReference>
<keyword evidence="6" id="KW-0653">Protein transport</keyword>
<protein>
    <recommendedName>
        <fullName evidence="3">Flagellar assembly protein FliH</fullName>
    </recommendedName>
</protein>
<evidence type="ECO:0000256" key="1">
    <source>
        <dbReference type="ARBA" id="ARBA00003041"/>
    </source>
</evidence>
<evidence type="ECO:0000259" key="8">
    <source>
        <dbReference type="Pfam" id="PF02108"/>
    </source>
</evidence>
<keyword evidence="7" id="KW-1006">Bacterial flagellum protein export</keyword>
<dbReference type="GO" id="GO:0044781">
    <property type="term" value="P:bacterial-type flagellum organization"/>
    <property type="evidence" value="ECO:0007669"/>
    <property type="project" value="UniProtKB-KW"/>
</dbReference>
<proteinExistence type="inferred from homology"/>
<evidence type="ECO:0000313" key="9">
    <source>
        <dbReference type="EMBL" id="KRG62949.1"/>
    </source>
</evidence>
<keyword evidence="9" id="KW-0969">Cilium</keyword>
<keyword evidence="10" id="KW-1185">Reference proteome</keyword>
<dbReference type="EMBL" id="LDJI01000027">
    <property type="protein sequence ID" value="KRG62949.1"/>
    <property type="molecule type" value="Genomic_DNA"/>
</dbReference>
<comment type="function">
    <text evidence="1">Needed for flagellar regrowth and assembly.</text>
</comment>
<dbReference type="Pfam" id="PF02108">
    <property type="entry name" value="FliH"/>
    <property type="match status" value="1"/>
</dbReference>
<evidence type="ECO:0000256" key="4">
    <source>
        <dbReference type="ARBA" id="ARBA00022448"/>
    </source>
</evidence>
<dbReference type="GO" id="GO:0005829">
    <property type="term" value="C:cytosol"/>
    <property type="evidence" value="ECO:0007669"/>
    <property type="project" value="TreeGrafter"/>
</dbReference>
<accession>A0A0R0BZX6</accession>
<keyword evidence="9" id="KW-0282">Flagellum</keyword>
<evidence type="ECO:0000256" key="2">
    <source>
        <dbReference type="ARBA" id="ARBA00006602"/>
    </source>
</evidence>
<dbReference type="InterPro" id="IPR051472">
    <property type="entry name" value="T3SS_Stator/FliH"/>
</dbReference>
<feature type="domain" description="Flagellar assembly protein FliH/Type III secretion system HrpE" evidence="8">
    <location>
        <begin position="83"/>
        <end position="202"/>
    </location>
</feature>
<comment type="similarity">
    <text evidence="2">Belongs to the FliH family.</text>
</comment>
<evidence type="ECO:0000256" key="3">
    <source>
        <dbReference type="ARBA" id="ARBA00016507"/>
    </source>
</evidence>
<keyword evidence="5" id="KW-1005">Bacterial flagellum biogenesis</keyword>
<keyword evidence="4" id="KW-0813">Transport</keyword>
<name>A0A0R0BZX6_9GAMM</name>
<evidence type="ECO:0000256" key="6">
    <source>
        <dbReference type="ARBA" id="ARBA00022927"/>
    </source>
</evidence>
<comment type="caution">
    <text evidence="9">The sequence shown here is derived from an EMBL/GenBank/DDBJ whole genome shotgun (WGS) entry which is preliminary data.</text>
</comment>
<sequence>MNNAVRWHAPDLNATRVPGETSAPTFASDLIETITAAEPAPPPLQLPTLEEVQAIRDAAQEEGFQQGHTEGYAQGQAEVRRLVAQIEGILDNFSRPLVRLENEVVGALGELSVRIAGSLIGRAYEADPSLLSELVNEALDTVSGANRDVEVRLHPDDIAALSGLLSLPEGQRLTADTGLSRGDLRVHAETVRIDGTLDARLRAALSTVLRRAGANP</sequence>
<dbReference type="RefSeq" id="WP_057635476.1">
    <property type="nucleotide sequence ID" value="NZ_LDJI01000027.1"/>
</dbReference>
<keyword evidence="9" id="KW-0966">Cell projection</keyword>
<dbReference type="PANTHER" id="PTHR34982:SF1">
    <property type="entry name" value="FLAGELLAR ASSEMBLY PROTEIN FLIH"/>
    <property type="match status" value="1"/>
</dbReference>
<dbReference type="OrthoDB" id="6023037at2"/>
<dbReference type="STRING" id="405444.ABB26_14860"/>
<dbReference type="AlphaFoldDB" id="A0A0R0BZX6"/>
<organism evidence="9 10">
    <name type="scientific">Stenotrophomonas humi</name>
    <dbReference type="NCBI Taxonomy" id="405444"/>
    <lineage>
        <taxon>Bacteria</taxon>
        <taxon>Pseudomonadati</taxon>
        <taxon>Pseudomonadota</taxon>
        <taxon>Gammaproteobacteria</taxon>
        <taxon>Lysobacterales</taxon>
        <taxon>Lysobacteraceae</taxon>
        <taxon>Stenotrophomonas</taxon>
    </lineage>
</organism>
<dbReference type="PANTHER" id="PTHR34982">
    <property type="entry name" value="YOP PROTEINS TRANSLOCATION PROTEIN L"/>
    <property type="match status" value="1"/>
</dbReference>
<dbReference type="GO" id="GO:0015031">
    <property type="term" value="P:protein transport"/>
    <property type="evidence" value="ECO:0007669"/>
    <property type="project" value="UniProtKB-KW"/>
</dbReference>